<dbReference type="PANTHER" id="PTHR32347:SF23">
    <property type="entry name" value="BLL5650 PROTEIN"/>
    <property type="match status" value="1"/>
</dbReference>
<dbReference type="GO" id="GO:0030313">
    <property type="term" value="C:cell envelope"/>
    <property type="evidence" value="ECO:0007669"/>
    <property type="project" value="UniProtKB-SubCell"/>
</dbReference>
<sequence>MNKVMNIAVAIAFSTFLAVNFYLLFSDKSVITKSVYVERYERMTSSDQQQELAKEGLIAPEETYTIYVGNDDTVDSWLVKEGDLVTVGDEIAILQTERADGQRAVWGAELDALHQQTSVVQSMIAGLESERKKAKSDSSSNVNRKDGVSKNEDSDVEVGLNVDVQVDVKQDGSFAQAIAAAEQDLAEVERQLTVVEAQLAQDPGRPALVSPVDGVVSKVTRTGSQLSIDIFSSQKVIVTYAKNDEWQQIESGDVVLIQGDGIENAVEGTVLSVSQAPASSGNSWLDAYKALDDDTVKNPLSYYEVRILTDTAVQSVPYGTNVNAVVIVNEAQDAISVKEKWLNDLYKENAYVWKIDDTGRATKVDVATPFTWKKRAVVTQGLELGDVVVYEPALQTYAYAPRVLMSIPTEFPSKAQWRAFGWRNYVKYIFIR</sequence>
<evidence type="ECO:0000313" key="4">
    <source>
        <dbReference type="EMBL" id="HJF34157.1"/>
    </source>
</evidence>
<reference evidence="4" key="1">
    <citation type="journal article" date="2021" name="PeerJ">
        <title>Extensive microbial diversity within the chicken gut microbiome revealed by metagenomics and culture.</title>
        <authorList>
            <person name="Gilroy R."/>
            <person name="Ravi A."/>
            <person name="Getino M."/>
            <person name="Pursley I."/>
            <person name="Horton D.L."/>
            <person name="Alikhan N.F."/>
            <person name="Baker D."/>
            <person name="Gharbi K."/>
            <person name="Hall N."/>
            <person name="Watson M."/>
            <person name="Adriaenssens E.M."/>
            <person name="Foster-Nyarko E."/>
            <person name="Jarju S."/>
            <person name="Secka A."/>
            <person name="Antonio M."/>
            <person name="Oren A."/>
            <person name="Chaudhuri R.R."/>
            <person name="La Ragione R."/>
            <person name="Hildebrand F."/>
            <person name="Pallen M.J."/>
        </authorList>
    </citation>
    <scope>NUCLEOTIDE SEQUENCE</scope>
    <source>
        <strain evidence="4">CHK171-7178</strain>
    </source>
</reference>
<proteinExistence type="predicted"/>
<evidence type="ECO:0000256" key="2">
    <source>
        <dbReference type="ARBA" id="ARBA00023054"/>
    </source>
</evidence>
<evidence type="ECO:0000313" key="5">
    <source>
        <dbReference type="Proteomes" id="UP000698173"/>
    </source>
</evidence>
<evidence type="ECO:0000256" key="3">
    <source>
        <dbReference type="SAM" id="MobiDB-lite"/>
    </source>
</evidence>
<comment type="caution">
    <text evidence="4">The sequence shown here is derived from an EMBL/GenBank/DDBJ whole genome shotgun (WGS) entry which is preliminary data.</text>
</comment>
<dbReference type="Proteomes" id="UP000698173">
    <property type="component" value="Unassembled WGS sequence"/>
</dbReference>
<protein>
    <submittedName>
        <fullName evidence="4">Efflux RND transporter periplasmic adaptor subunit</fullName>
    </submittedName>
</protein>
<comment type="subcellular location">
    <subcellularLocation>
        <location evidence="1">Cell envelope</location>
    </subcellularLocation>
</comment>
<feature type="region of interest" description="Disordered" evidence="3">
    <location>
        <begin position="130"/>
        <end position="154"/>
    </location>
</feature>
<dbReference type="PANTHER" id="PTHR32347">
    <property type="entry name" value="EFFLUX SYSTEM COMPONENT YKNX-RELATED"/>
    <property type="match status" value="1"/>
</dbReference>
<accession>A0A921G403</accession>
<gene>
    <name evidence="4" type="ORF">K8V56_20540</name>
</gene>
<feature type="compositionally biased region" description="Basic and acidic residues" evidence="3">
    <location>
        <begin position="143"/>
        <end position="153"/>
    </location>
</feature>
<dbReference type="AlphaFoldDB" id="A0A921G403"/>
<evidence type="ECO:0000256" key="1">
    <source>
        <dbReference type="ARBA" id="ARBA00004196"/>
    </source>
</evidence>
<name>A0A921G403_SPOPS</name>
<dbReference type="EMBL" id="DYWT01000309">
    <property type="protein sequence ID" value="HJF34157.1"/>
    <property type="molecule type" value="Genomic_DNA"/>
</dbReference>
<dbReference type="InterPro" id="IPR050465">
    <property type="entry name" value="UPF0194_transport"/>
</dbReference>
<dbReference type="Gene3D" id="2.40.420.20">
    <property type="match status" value="1"/>
</dbReference>
<organism evidence="4 5">
    <name type="scientific">Sporosarcina psychrophila</name>
    <name type="common">Bacillus psychrophilus</name>
    <dbReference type="NCBI Taxonomy" id="1476"/>
    <lineage>
        <taxon>Bacteria</taxon>
        <taxon>Bacillati</taxon>
        <taxon>Bacillota</taxon>
        <taxon>Bacilli</taxon>
        <taxon>Bacillales</taxon>
        <taxon>Caryophanaceae</taxon>
        <taxon>Sporosarcina</taxon>
    </lineage>
</organism>
<keyword evidence="2" id="KW-0175">Coiled coil</keyword>
<reference evidence="4" key="2">
    <citation type="submission" date="2021-09" db="EMBL/GenBank/DDBJ databases">
        <authorList>
            <person name="Gilroy R."/>
        </authorList>
    </citation>
    <scope>NUCLEOTIDE SEQUENCE</scope>
    <source>
        <strain evidence="4">CHK171-7178</strain>
    </source>
</reference>